<evidence type="ECO:0000256" key="4">
    <source>
        <dbReference type="ARBA" id="ARBA00016797"/>
    </source>
</evidence>
<dbReference type="RefSeq" id="WP_135010585.1">
    <property type="nucleotide sequence ID" value="NZ_JAYEXM010000005.1"/>
</dbReference>
<organism evidence="9 10">
    <name type="scientific">Kocuria rhizophila</name>
    <dbReference type="NCBI Taxonomy" id="72000"/>
    <lineage>
        <taxon>Bacteria</taxon>
        <taxon>Bacillati</taxon>
        <taxon>Actinomycetota</taxon>
        <taxon>Actinomycetes</taxon>
        <taxon>Micrococcales</taxon>
        <taxon>Micrococcaceae</taxon>
        <taxon>Kocuria</taxon>
    </lineage>
</organism>
<dbReference type="SMART" id="SM00893">
    <property type="entry name" value="ETF"/>
    <property type="match status" value="1"/>
</dbReference>
<evidence type="ECO:0000256" key="7">
    <source>
        <dbReference type="ARBA" id="ARBA00025649"/>
    </source>
</evidence>
<comment type="similarity">
    <text evidence="2">Belongs to the ETF beta-subunit/FixA family.</text>
</comment>
<dbReference type="Proteomes" id="UP000298017">
    <property type="component" value="Unassembled WGS sequence"/>
</dbReference>
<dbReference type="AlphaFoldDB" id="A0AAX2SE52"/>
<dbReference type="InterPro" id="IPR014730">
    <property type="entry name" value="ETF_a/b_N"/>
</dbReference>
<dbReference type="InterPro" id="IPR033948">
    <property type="entry name" value="ETF_beta_N"/>
</dbReference>
<keyword evidence="6" id="KW-0249">Electron transport</keyword>
<sequence>MSTNIVVPVKHVPDAQKQRTFQEDLTVDRGESILSELDEYPLEAAIALREAAPEAEVTIIAVTVGPEDASGAVKKALQMGADAAFHVADDALAGSDALGTSAALAAAIQHVGEEHGGVDLVLTGLASTDGETSVMPAMLAERLDFALVTRADSVAWDEGNTGLALTRPGADATQTVAVHFPAVVSVTDQANEPRYPNFKAIMAAKKKPSAVLSLAEIGVEASTVGRDAAAASVQSATARPPRGAGTVVQDEGEAGIQLADFLAQRRLL</sequence>
<evidence type="ECO:0000256" key="3">
    <source>
        <dbReference type="ARBA" id="ARBA00011355"/>
    </source>
</evidence>
<evidence type="ECO:0000313" key="10">
    <source>
        <dbReference type="Proteomes" id="UP000298017"/>
    </source>
</evidence>
<proteinExistence type="inferred from homology"/>
<feature type="domain" description="Electron transfer flavoprotein alpha/beta-subunit N-terminal" evidence="8">
    <location>
        <begin position="24"/>
        <end position="221"/>
    </location>
</feature>
<name>A0AAX2SE52_KOCRH</name>
<dbReference type="Gene3D" id="3.40.50.620">
    <property type="entry name" value="HUPs"/>
    <property type="match status" value="1"/>
</dbReference>
<evidence type="ECO:0000256" key="1">
    <source>
        <dbReference type="ARBA" id="ARBA00001974"/>
    </source>
</evidence>
<comment type="caution">
    <text evidence="9">The sequence shown here is derived from an EMBL/GenBank/DDBJ whole genome shotgun (WGS) entry which is preliminary data.</text>
</comment>
<reference evidence="9 10" key="1">
    <citation type="submission" date="2019-03" db="EMBL/GenBank/DDBJ databases">
        <title>Genome Sequencing and Assembly of Various Microbes Isolated from Alder Root Nodule.</title>
        <authorList>
            <person name="Swanson E."/>
            <person name="Sevigny J.L."/>
            <person name="Pesce C."/>
            <person name="Davis I."/>
            <person name="Kleiner V."/>
            <person name="Tisa L."/>
        </authorList>
    </citation>
    <scope>NUCLEOTIDE SEQUENCE [LARGE SCALE GENOMIC DNA]</scope>
    <source>
        <strain evidence="9 10">4R-31</strain>
    </source>
</reference>
<gene>
    <name evidence="9" type="ORF">E4P33_06755</name>
</gene>
<dbReference type="PIRSF" id="PIRSF000090">
    <property type="entry name" value="Beta-ETF"/>
    <property type="match status" value="1"/>
</dbReference>
<dbReference type="InterPro" id="IPR014729">
    <property type="entry name" value="Rossmann-like_a/b/a_fold"/>
</dbReference>
<comment type="cofactor">
    <cofactor evidence="1">
        <name>FAD</name>
        <dbReference type="ChEBI" id="CHEBI:57692"/>
    </cofactor>
</comment>
<evidence type="ECO:0000313" key="9">
    <source>
        <dbReference type="EMBL" id="TFI01810.1"/>
    </source>
</evidence>
<accession>A0AAX2SE52</accession>
<dbReference type="PANTHER" id="PTHR21294">
    <property type="entry name" value="ELECTRON TRANSFER FLAVOPROTEIN BETA-SUBUNIT"/>
    <property type="match status" value="1"/>
</dbReference>
<dbReference type="CDD" id="cd01714">
    <property type="entry name" value="ETF_beta"/>
    <property type="match status" value="1"/>
</dbReference>
<dbReference type="GO" id="GO:0005829">
    <property type="term" value="C:cytosol"/>
    <property type="evidence" value="ECO:0007669"/>
    <property type="project" value="TreeGrafter"/>
</dbReference>
<evidence type="ECO:0000259" key="8">
    <source>
        <dbReference type="SMART" id="SM00893"/>
    </source>
</evidence>
<comment type="function">
    <text evidence="7">The electron transfer flavoprotein serves as a specific electron acceptor for other dehydrogenases. It transfers the electrons to the main respiratory chain via ETF-ubiquinone oxidoreductase (ETF dehydrogenase).</text>
</comment>
<dbReference type="Pfam" id="PF01012">
    <property type="entry name" value="ETF"/>
    <property type="match status" value="1"/>
</dbReference>
<dbReference type="PANTHER" id="PTHR21294:SF8">
    <property type="entry name" value="ELECTRON TRANSFER FLAVOPROTEIN SUBUNIT BETA"/>
    <property type="match status" value="1"/>
</dbReference>
<keyword evidence="5" id="KW-0813">Transport</keyword>
<dbReference type="InterPro" id="IPR012255">
    <property type="entry name" value="ETF_b"/>
</dbReference>
<comment type="subunit">
    <text evidence="3">Heterodimer of an alpha and a beta subunit.</text>
</comment>
<evidence type="ECO:0000256" key="2">
    <source>
        <dbReference type="ARBA" id="ARBA00007557"/>
    </source>
</evidence>
<dbReference type="SUPFAM" id="SSF52402">
    <property type="entry name" value="Adenine nucleotide alpha hydrolases-like"/>
    <property type="match status" value="1"/>
</dbReference>
<evidence type="ECO:0000256" key="6">
    <source>
        <dbReference type="ARBA" id="ARBA00022982"/>
    </source>
</evidence>
<dbReference type="GO" id="GO:0009055">
    <property type="term" value="F:electron transfer activity"/>
    <property type="evidence" value="ECO:0007669"/>
    <property type="project" value="InterPro"/>
</dbReference>
<dbReference type="EMBL" id="SPNK01000005">
    <property type="protein sequence ID" value="TFI01810.1"/>
    <property type="molecule type" value="Genomic_DNA"/>
</dbReference>
<protein>
    <recommendedName>
        <fullName evidence="4">Electron transfer flavoprotein subunit beta</fullName>
    </recommendedName>
</protein>
<keyword evidence="10" id="KW-1185">Reference proteome</keyword>
<evidence type="ECO:0000256" key="5">
    <source>
        <dbReference type="ARBA" id="ARBA00022448"/>
    </source>
</evidence>